<sequence length="170" mass="18566">MDESQTDPAETHMVVISEAQEATTAGIYGVIISAAVMAAAHQPTVPATVVAVLVTLVIYWAAERYARIVAERIHVGHRPRWHSLRQQLTGGWEMVTASLFPLIVLMLAYWFGATQRTAILWGLGTSTVLLCIAGWRVGRKGRLTRAERLVSSAIAGIFGLTMIALKSFLH</sequence>
<organism evidence="2 3">
    <name type="scientific">Krasilnikovia cinnamomea</name>
    <dbReference type="NCBI Taxonomy" id="349313"/>
    <lineage>
        <taxon>Bacteria</taxon>
        <taxon>Bacillati</taxon>
        <taxon>Actinomycetota</taxon>
        <taxon>Actinomycetes</taxon>
        <taxon>Micromonosporales</taxon>
        <taxon>Micromonosporaceae</taxon>
        <taxon>Krasilnikovia</taxon>
    </lineage>
</organism>
<keyword evidence="1" id="KW-1133">Transmembrane helix</keyword>
<keyword evidence="3" id="KW-1185">Reference proteome</keyword>
<evidence type="ECO:0000313" key="3">
    <source>
        <dbReference type="Proteomes" id="UP000292564"/>
    </source>
</evidence>
<proteinExistence type="predicted"/>
<accession>A0A4Q7ZH71</accession>
<evidence type="ECO:0000313" key="2">
    <source>
        <dbReference type="EMBL" id="RZU49419.1"/>
    </source>
</evidence>
<feature type="transmembrane region" description="Helical" evidence="1">
    <location>
        <begin position="44"/>
        <end position="62"/>
    </location>
</feature>
<feature type="transmembrane region" description="Helical" evidence="1">
    <location>
        <begin position="118"/>
        <end position="137"/>
    </location>
</feature>
<keyword evidence="1" id="KW-0812">Transmembrane</keyword>
<keyword evidence="1" id="KW-0472">Membrane</keyword>
<comment type="caution">
    <text evidence="2">The sequence shown here is derived from an EMBL/GenBank/DDBJ whole genome shotgun (WGS) entry which is preliminary data.</text>
</comment>
<protein>
    <submittedName>
        <fullName evidence="2">Uncharacterized protein</fullName>
    </submittedName>
</protein>
<dbReference type="Proteomes" id="UP000292564">
    <property type="component" value="Unassembled WGS sequence"/>
</dbReference>
<dbReference type="AlphaFoldDB" id="A0A4Q7ZH71"/>
<feature type="transmembrane region" description="Helical" evidence="1">
    <location>
        <begin position="90"/>
        <end position="112"/>
    </location>
</feature>
<feature type="transmembrane region" description="Helical" evidence="1">
    <location>
        <begin position="149"/>
        <end position="169"/>
    </location>
</feature>
<gene>
    <name evidence="2" type="ORF">EV385_1169</name>
</gene>
<dbReference type="EMBL" id="SHKY01000001">
    <property type="protein sequence ID" value="RZU49419.1"/>
    <property type="molecule type" value="Genomic_DNA"/>
</dbReference>
<reference evidence="2 3" key="1">
    <citation type="submission" date="2019-02" db="EMBL/GenBank/DDBJ databases">
        <title>Sequencing the genomes of 1000 actinobacteria strains.</title>
        <authorList>
            <person name="Klenk H.-P."/>
        </authorList>
    </citation>
    <scope>NUCLEOTIDE SEQUENCE [LARGE SCALE GENOMIC DNA]</scope>
    <source>
        <strain evidence="2 3">DSM 45162</strain>
    </source>
</reference>
<name>A0A4Q7ZH71_9ACTN</name>
<evidence type="ECO:0000256" key="1">
    <source>
        <dbReference type="SAM" id="Phobius"/>
    </source>
</evidence>